<organism evidence="1 2">
    <name type="scientific">Trichinella spiralis</name>
    <name type="common">Trichina worm</name>
    <dbReference type="NCBI Taxonomy" id="6334"/>
    <lineage>
        <taxon>Eukaryota</taxon>
        <taxon>Metazoa</taxon>
        <taxon>Ecdysozoa</taxon>
        <taxon>Nematoda</taxon>
        <taxon>Enoplea</taxon>
        <taxon>Dorylaimia</taxon>
        <taxon>Trichinellida</taxon>
        <taxon>Trichinellidae</taxon>
        <taxon>Trichinella</taxon>
    </lineage>
</organism>
<accession>A0A0V1BUA0</accession>
<evidence type="ECO:0000313" key="2">
    <source>
        <dbReference type="Proteomes" id="UP000054776"/>
    </source>
</evidence>
<keyword evidence="2" id="KW-1185">Reference proteome</keyword>
<comment type="caution">
    <text evidence="1">The sequence shown here is derived from an EMBL/GenBank/DDBJ whole genome shotgun (WGS) entry which is preliminary data.</text>
</comment>
<dbReference type="EMBL" id="JYDH01000011">
    <property type="protein sequence ID" value="KRY40772.1"/>
    <property type="molecule type" value="Genomic_DNA"/>
</dbReference>
<dbReference type="Proteomes" id="UP000054776">
    <property type="component" value="Unassembled WGS sequence"/>
</dbReference>
<sequence>MYRRRLDLEKLGKALATPQILLRKRLPRPFTSSYFVQKVQSEEQRTSLGKASYDTERRIDEMSRNDVEDTLCNFWRTAQFSLQLDE</sequence>
<evidence type="ECO:0000313" key="1">
    <source>
        <dbReference type="EMBL" id="KRY40772.1"/>
    </source>
</evidence>
<protein>
    <submittedName>
        <fullName evidence="1">Uncharacterized protein</fullName>
    </submittedName>
</protein>
<dbReference type="AlphaFoldDB" id="A0A0V1BUA0"/>
<name>A0A0V1BUA0_TRISP</name>
<reference evidence="1 2" key="1">
    <citation type="submission" date="2015-01" db="EMBL/GenBank/DDBJ databases">
        <title>Evolution of Trichinella species and genotypes.</title>
        <authorList>
            <person name="Korhonen P.K."/>
            <person name="Edoardo P."/>
            <person name="Giuseppe L.R."/>
            <person name="Gasser R.B."/>
        </authorList>
    </citation>
    <scope>NUCLEOTIDE SEQUENCE [LARGE SCALE GENOMIC DNA]</scope>
    <source>
        <strain evidence="1">ISS3</strain>
    </source>
</reference>
<gene>
    <name evidence="1" type="ORF">T01_15081</name>
</gene>
<dbReference type="InParanoid" id="A0A0V1BUA0"/>
<dbReference type="OrthoDB" id="10030973at2759"/>
<proteinExistence type="predicted"/>